<evidence type="ECO:0000313" key="20">
    <source>
        <dbReference type="RefSeq" id="XP_036702982.1"/>
    </source>
</evidence>
<dbReference type="PROSITE" id="PS00107">
    <property type="entry name" value="PROTEIN_KINASE_ATP"/>
    <property type="match status" value="1"/>
</dbReference>
<evidence type="ECO:0000256" key="5">
    <source>
        <dbReference type="ARBA" id="ARBA00022527"/>
    </source>
</evidence>
<gene>
    <name evidence="20" type="primary">STK11</name>
</gene>
<evidence type="ECO:0000313" key="19">
    <source>
        <dbReference type="Proteomes" id="UP000694857"/>
    </source>
</evidence>
<evidence type="ECO:0000256" key="8">
    <source>
        <dbReference type="ARBA" id="ARBA00022741"/>
    </source>
</evidence>
<comment type="cofactor">
    <cofactor evidence="1">
        <name>Mn(2+)</name>
        <dbReference type="ChEBI" id="CHEBI:29035"/>
    </cofactor>
</comment>
<dbReference type="InterPro" id="IPR011009">
    <property type="entry name" value="Kinase-like_dom_sf"/>
</dbReference>
<keyword evidence="19" id="KW-1185">Reference proteome</keyword>
<dbReference type="InterPro" id="IPR017441">
    <property type="entry name" value="Protein_kinase_ATP_BS"/>
</dbReference>
<dbReference type="FunFam" id="1.10.510.10:FF:000245">
    <property type="entry name" value="serine/threonine-protein kinase STK11"/>
    <property type="match status" value="1"/>
</dbReference>
<keyword evidence="8 15" id="KW-0547">Nucleotide-binding</keyword>
<feature type="region of interest" description="Disordered" evidence="17">
    <location>
        <begin position="312"/>
        <end position="332"/>
    </location>
</feature>
<comment type="similarity">
    <text evidence="3">Belongs to the protein kinase superfamily. CAMK Ser/Thr protein kinase family. LKB1 subfamily.</text>
</comment>
<dbReference type="GO" id="GO:0005524">
    <property type="term" value="F:ATP binding"/>
    <property type="evidence" value="ECO:0007669"/>
    <property type="project" value="UniProtKB-UniRule"/>
</dbReference>
<evidence type="ECO:0000256" key="13">
    <source>
        <dbReference type="ARBA" id="ARBA00047899"/>
    </source>
</evidence>
<keyword evidence="12" id="KW-0464">Manganese</keyword>
<evidence type="ECO:0000256" key="2">
    <source>
        <dbReference type="ARBA" id="ARBA00001946"/>
    </source>
</evidence>
<dbReference type="Pfam" id="PF00069">
    <property type="entry name" value="Pkinase"/>
    <property type="match status" value="1"/>
</dbReference>
<evidence type="ECO:0000256" key="6">
    <source>
        <dbReference type="ARBA" id="ARBA00022679"/>
    </source>
</evidence>
<evidence type="ECO:0000256" key="9">
    <source>
        <dbReference type="ARBA" id="ARBA00022777"/>
    </source>
</evidence>
<dbReference type="PROSITE" id="PS50011">
    <property type="entry name" value="PROTEIN_KINASE_DOM"/>
    <property type="match status" value="1"/>
</dbReference>
<sequence length="476" mass="51879">MEVADPQQLGMFTEGELMSVGMDTFIHRIDSTEVIYQPRRKRAKLIGKYLMGDLLGEGSYGKVKEVLDSETLCRRAVKILKKKKLRRIPNGEANVKKYFCQLVDGLEYLHSQGIVHKDIKPGNLLLTTGGTLKISDLGVAEALHPFAEDDTCRTSQGSPAFQPPEIANGLDTFSGFKVDIWSAGVTLYNITTGLYPFEGDNIYKLFENIGKGDYTIPGDCGPPLSDLLKGMLEYEPAKRFSIQQIRQHSWFRKKHPPAEEPVPIPPSADCKDRWRGMTVVPYLEDLHGCADATDDELFDIEDDIIYTQDFTVPGPGGGGRAEHTEPGPAQSRVCEWHRVSPAEHQVEGGAPGQRRLQPRPQGLLGQQQDPPAVGLQAAVRVAACSPDHPVHKGRLGPRGTGDPIACSGSCLQEPRPGPAQSSRRLLACRPLPRKAAAAPFVLTAPPEAGGAWRAVVGGQQGLGSALPWWLVDTTSC</sequence>
<evidence type="ECO:0000256" key="3">
    <source>
        <dbReference type="ARBA" id="ARBA00009985"/>
    </source>
</evidence>
<evidence type="ECO:0000256" key="16">
    <source>
        <dbReference type="RuleBase" id="RU000304"/>
    </source>
</evidence>
<keyword evidence="6" id="KW-0808">Transferase</keyword>
<dbReference type="InterPro" id="IPR008271">
    <property type="entry name" value="Ser/Thr_kinase_AS"/>
</dbReference>
<evidence type="ECO:0000256" key="12">
    <source>
        <dbReference type="ARBA" id="ARBA00023211"/>
    </source>
</evidence>
<comment type="catalytic activity">
    <reaction evidence="14">
        <text>L-seryl-[protein] + ATP = O-phospho-L-seryl-[protein] + ADP + H(+)</text>
        <dbReference type="Rhea" id="RHEA:17989"/>
        <dbReference type="Rhea" id="RHEA-COMP:9863"/>
        <dbReference type="Rhea" id="RHEA-COMP:11604"/>
        <dbReference type="ChEBI" id="CHEBI:15378"/>
        <dbReference type="ChEBI" id="CHEBI:29999"/>
        <dbReference type="ChEBI" id="CHEBI:30616"/>
        <dbReference type="ChEBI" id="CHEBI:83421"/>
        <dbReference type="ChEBI" id="CHEBI:456216"/>
        <dbReference type="EC" id="2.7.11.1"/>
    </reaction>
</comment>
<dbReference type="GO" id="GO:0046872">
    <property type="term" value="F:metal ion binding"/>
    <property type="evidence" value="ECO:0007669"/>
    <property type="project" value="UniProtKB-KW"/>
</dbReference>
<dbReference type="PROSITE" id="PS00108">
    <property type="entry name" value="PROTEIN_KINASE_ST"/>
    <property type="match status" value="1"/>
</dbReference>
<organism evidence="19 20">
    <name type="scientific">Balaenoptera musculus</name>
    <name type="common">Blue whale</name>
    <dbReference type="NCBI Taxonomy" id="9771"/>
    <lineage>
        <taxon>Eukaryota</taxon>
        <taxon>Metazoa</taxon>
        <taxon>Chordata</taxon>
        <taxon>Craniata</taxon>
        <taxon>Vertebrata</taxon>
        <taxon>Euteleostomi</taxon>
        <taxon>Mammalia</taxon>
        <taxon>Eutheria</taxon>
        <taxon>Laurasiatheria</taxon>
        <taxon>Artiodactyla</taxon>
        <taxon>Whippomorpha</taxon>
        <taxon>Cetacea</taxon>
        <taxon>Mysticeti</taxon>
        <taxon>Balaenopteridae</taxon>
        <taxon>Balaenoptera</taxon>
    </lineage>
</organism>
<evidence type="ECO:0000256" key="10">
    <source>
        <dbReference type="ARBA" id="ARBA00022840"/>
    </source>
</evidence>
<dbReference type="Proteomes" id="UP000694857">
    <property type="component" value="Chromosome 3"/>
</dbReference>
<protein>
    <recommendedName>
        <fullName evidence="4">non-specific serine/threonine protein kinase</fullName>
        <ecNumber evidence="4">2.7.11.1</ecNumber>
    </recommendedName>
</protein>
<keyword evidence="10 15" id="KW-0067">ATP-binding</keyword>
<accession>A0A8B8X074</accession>
<feature type="compositionally biased region" description="Low complexity" evidence="17">
    <location>
        <begin position="352"/>
        <end position="368"/>
    </location>
</feature>
<dbReference type="PANTHER" id="PTHR24346">
    <property type="entry name" value="MAP/MICROTUBULE AFFINITY-REGULATING KINASE"/>
    <property type="match status" value="1"/>
</dbReference>
<dbReference type="GO" id="GO:0005737">
    <property type="term" value="C:cytoplasm"/>
    <property type="evidence" value="ECO:0007669"/>
    <property type="project" value="TreeGrafter"/>
</dbReference>
<dbReference type="GO" id="GO:0035556">
    <property type="term" value="P:intracellular signal transduction"/>
    <property type="evidence" value="ECO:0007669"/>
    <property type="project" value="TreeGrafter"/>
</dbReference>
<dbReference type="GeneID" id="118892403"/>
<feature type="domain" description="Protein kinase" evidence="18">
    <location>
        <begin position="1"/>
        <end position="251"/>
    </location>
</feature>
<dbReference type="CTD" id="6794"/>
<evidence type="ECO:0000256" key="11">
    <source>
        <dbReference type="ARBA" id="ARBA00022842"/>
    </source>
</evidence>
<name>A0A8B8X074_BALMU</name>
<keyword evidence="7" id="KW-0479">Metal-binding</keyword>
<evidence type="ECO:0000256" key="17">
    <source>
        <dbReference type="SAM" id="MobiDB-lite"/>
    </source>
</evidence>
<comment type="catalytic activity">
    <reaction evidence="13">
        <text>L-threonyl-[protein] + ATP = O-phospho-L-threonyl-[protein] + ADP + H(+)</text>
        <dbReference type="Rhea" id="RHEA:46608"/>
        <dbReference type="Rhea" id="RHEA-COMP:11060"/>
        <dbReference type="Rhea" id="RHEA-COMP:11605"/>
        <dbReference type="ChEBI" id="CHEBI:15378"/>
        <dbReference type="ChEBI" id="CHEBI:30013"/>
        <dbReference type="ChEBI" id="CHEBI:30616"/>
        <dbReference type="ChEBI" id="CHEBI:61977"/>
        <dbReference type="ChEBI" id="CHEBI:456216"/>
        <dbReference type="EC" id="2.7.11.1"/>
    </reaction>
</comment>
<feature type="binding site" evidence="15">
    <location>
        <position position="78"/>
    </location>
    <ligand>
        <name>ATP</name>
        <dbReference type="ChEBI" id="CHEBI:30616"/>
    </ligand>
</feature>
<dbReference type="RefSeq" id="XP_036702982.1">
    <property type="nucleotide sequence ID" value="XM_036847087.1"/>
</dbReference>
<evidence type="ECO:0000256" key="14">
    <source>
        <dbReference type="ARBA" id="ARBA00048679"/>
    </source>
</evidence>
<proteinExistence type="inferred from homology"/>
<evidence type="ECO:0000256" key="15">
    <source>
        <dbReference type="PROSITE-ProRule" id="PRU10141"/>
    </source>
</evidence>
<evidence type="ECO:0000256" key="7">
    <source>
        <dbReference type="ARBA" id="ARBA00022723"/>
    </source>
</evidence>
<dbReference type="EC" id="2.7.11.1" evidence="4"/>
<keyword evidence="5 16" id="KW-0723">Serine/threonine-protein kinase</keyword>
<reference evidence="20" key="1">
    <citation type="submission" date="2025-08" db="UniProtKB">
        <authorList>
            <consortium name="RefSeq"/>
        </authorList>
    </citation>
    <scope>IDENTIFICATION</scope>
    <source>
        <tissue evidence="20">Epidermis and Blubber</tissue>
    </source>
</reference>
<keyword evidence="11" id="KW-0460">Magnesium</keyword>
<evidence type="ECO:0000256" key="1">
    <source>
        <dbReference type="ARBA" id="ARBA00001936"/>
    </source>
</evidence>
<dbReference type="InterPro" id="IPR000719">
    <property type="entry name" value="Prot_kinase_dom"/>
</dbReference>
<feature type="region of interest" description="Disordered" evidence="17">
    <location>
        <begin position="344"/>
        <end position="372"/>
    </location>
</feature>
<dbReference type="GO" id="GO:0004674">
    <property type="term" value="F:protein serine/threonine kinase activity"/>
    <property type="evidence" value="ECO:0007669"/>
    <property type="project" value="UniProtKB-KW"/>
</dbReference>
<keyword evidence="9 20" id="KW-0418">Kinase</keyword>
<dbReference type="SUPFAM" id="SSF56112">
    <property type="entry name" value="Protein kinase-like (PK-like)"/>
    <property type="match status" value="1"/>
</dbReference>
<dbReference type="PANTHER" id="PTHR24346:SF94">
    <property type="entry name" value="NON-SPECIFIC SERINE_THREONINE PROTEIN KINASE"/>
    <property type="match status" value="1"/>
</dbReference>
<dbReference type="Gene3D" id="1.10.510.10">
    <property type="entry name" value="Transferase(Phosphotransferase) domain 1"/>
    <property type="match status" value="2"/>
</dbReference>
<evidence type="ECO:0000256" key="4">
    <source>
        <dbReference type="ARBA" id="ARBA00012513"/>
    </source>
</evidence>
<comment type="cofactor">
    <cofactor evidence="2">
        <name>Mg(2+)</name>
        <dbReference type="ChEBI" id="CHEBI:18420"/>
    </cofactor>
</comment>
<dbReference type="AlphaFoldDB" id="A0A8B8X074"/>
<dbReference type="SMART" id="SM00220">
    <property type="entry name" value="S_TKc"/>
    <property type="match status" value="1"/>
</dbReference>
<evidence type="ECO:0000259" key="18">
    <source>
        <dbReference type="PROSITE" id="PS50011"/>
    </source>
</evidence>